<dbReference type="PANTHER" id="PTHR47510:SF3">
    <property type="entry name" value="ENDO_EXONUCLEASE_PHOSPHATASE DOMAIN-CONTAINING PROTEIN"/>
    <property type="match status" value="1"/>
</dbReference>
<evidence type="ECO:0000313" key="2">
    <source>
        <dbReference type="Proteomes" id="UP001152795"/>
    </source>
</evidence>
<gene>
    <name evidence="1" type="ORF">PACLA_8A054073</name>
</gene>
<accession>A0A6S7ILJ5</accession>
<dbReference type="InterPro" id="IPR036691">
    <property type="entry name" value="Endo/exonu/phosph_ase_sf"/>
</dbReference>
<protein>
    <submittedName>
        <fullName evidence="1">Uncharacterized protein</fullName>
    </submittedName>
</protein>
<dbReference type="Proteomes" id="UP001152795">
    <property type="component" value="Unassembled WGS sequence"/>
</dbReference>
<name>A0A6S7ILJ5_PARCT</name>
<sequence length="584" mass="66905">MNIGRLNTNGDARMWWKKVWKLTGKKKPSINLSEQGSDSKLEDSDAANMINTFFADLTNDFPEIQSRWSLYGHSDVLPTVTPESVAKKLLSIQSHKAPGPNDPYLKIIKMFAHSFAIPLANIFNASFGQKVFPKLWKEFRLAPIPKVEPCTNLDEIRPIALTSTISKIQESYVVDWMYDDIESKICKEQYGGVPRSSAVLALVHLLHKWNKADDLYCSSELTFVEIVFSNNRRTTLGVFYRPPDSNTEPLIDLRTDLDKLSTSDLVLLGDFNLPDFPWSSNTALSNSENYSILMNIIQDNFLTQLVTEPTREHNILVLVPSTSSDCIKKPITDWLQLKLTLSQIPWNLAFLEESIDENWNSWKDMFFAALDECIPKTKGEKRQNAPWINKELISLCRKKILLYKKAKRIRNESTWIHYRQMNNNLKRKCNEARWRYITDLAQDLTDNNNPKPFWNFVTSKCKGTNKLISLKVGESVFTDDQGIADSMNSYFSSVFTVENYDNIPVLDYIVDERLENIRCSVDEVGKLLLNFKVEKSPGPDNIPERILKVCVTELAPSISLLLNKSFSMGMLPTEWKTANITPIF</sequence>
<dbReference type="PANTHER" id="PTHR47510">
    <property type="entry name" value="REVERSE TRANSCRIPTASE DOMAIN-CONTAINING PROTEIN"/>
    <property type="match status" value="1"/>
</dbReference>
<comment type="caution">
    <text evidence="1">The sequence shown here is derived from an EMBL/GenBank/DDBJ whole genome shotgun (WGS) entry which is preliminary data.</text>
</comment>
<dbReference type="Gene3D" id="3.60.10.10">
    <property type="entry name" value="Endonuclease/exonuclease/phosphatase"/>
    <property type="match status" value="1"/>
</dbReference>
<keyword evidence="2" id="KW-1185">Reference proteome</keyword>
<reference evidence="1" key="1">
    <citation type="submission" date="2020-04" db="EMBL/GenBank/DDBJ databases">
        <authorList>
            <person name="Alioto T."/>
            <person name="Alioto T."/>
            <person name="Gomez Garrido J."/>
        </authorList>
    </citation>
    <scope>NUCLEOTIDE SEQUENCE</scope>
    <source>
        <strain evidence="1">A484AB</strain>
    </source>
</reference>
<dbReference type="OrthoDB" id="414730at2759"/>
<dbReference type="SUPFAM" id="SSF56219">
    <property type="entry name" value="DNase I-like"/>
    <property type="match status" value="1"/>
</dbReference>
<organism evidence="1 2">
    <name type="scientific">Paramuricea clavata</name>
    <name type="common">Red gorgonian</name>
    <name type="synonym">Violescent sea-whip</name>
    <dbReference type="NCBI Taxonomy" id="317549"/>
    <lineage>
        <taxon>Eukaryota</taxon>
        <taxon>Metazoa</taxon>
        <taxon>Cnidaria</taxon>
        <taxon>Anthozoa</taxon>
        <taxon>Octocorallia</taxon>
        <taxon>Malacalcyonacea</taxon>
        <taxon>Plexauridae</taxon>
        <taxon>Paramuricea</taxon>
    </lineage>
</organism>
<evidence type="ECO:0000313" key="1">
    <source>
        <dbReference type="EMBL" id="CAB4018283.1"/>
    </source>
</evidence>
<dbReference type="EMBL" id="CACRXK020009938">
    <property type="protein sequence ID" value="CAB4018283.1"/>
    <property type="molecule type" value="Genomic_DNA"/>
</dbReference>
<dbReference type="AlphaFoldDB" id="A0A6S7ILJ5"/>
<proteinExistence type="predicted"/>